<dbReference type="Pfam" id="PF15980">
    <property type="entry name" value="ComGF"/>
    <property type="match status" value="1"/>
</dbReference>
<dbReference type="EMBL" id="JARMAB010000030">
    <property type="protein sequence ID" value="MED1205146.1"/>
    <property type="molecule type" value="Genomic_DNA"/>
</dbReference>
<keyword evidence="3" id="KW-1185">Reference proteome</keyword>
<keyword evidence="1" id="KW-0812">Transmembrane</keyword>
<dbReference type="InterPro" id="IPR016977">
    <property type="entry name" value="ComGF"/>
</dbReference>
<keyword evidence="1" id="KW-0472">Membrane</keyword>
<keyword evidence="1" id="KW-1133">Transmembrane helix</keyword>
<dbReference type="RefSeq" id="WP_066262210.1">
    <property type="nucleotide sequence ID" value="NZ_JARMAB010000030.1"/>
</dbReference>
<dbReference type="Proteomes" id="UP001341444">
    <property type="component" value="Unassembled WGS sequence"/>
</dbReference>
<evidence type="ECO:0000313" key="3">
    <source>
        <dbReference type="Proteomes" id="UP001341444"/>
    </source>
</evidence>
<gene>
    <name evidence="2" type="primary">comGF</name>
    <name evidence="2" type="ORF">P4T90_19035</name>
</gene>
<evidence type="ECO:0000256" key="1">
    <source>
        <dbReference type="SAM" id="Phobius"/>
    </source>
</evidence>
<name>A0ABU6MME7_9BACI</name>
<comment type="caution">
    <text evidence="2">The sequence shown here is derived from an EMBL/GenBank/DDBJ whole genome shotgun (WGS) entry which is preliminary data.</text>
</comment>
<evidence type="ECO:0000313" key="2">
    <source>
        <dbReference type="EMBL" id="MED1205146.1"/>
    </source>
</evidence>
<protein>
    <submittedName>
        <fullName evidence="2">Competence type IV pilus minor pilin ComGF</fullName>
    </submittedName>
</protein>
<feature type="transmembrane region" description="Helical" evidence="1">
    <location>
        <begin position="20"/>
        <end position="39"/>
    </location>
</feature>
<accession>A0ABU6MME7</accession>
<reference evidence="2 3" key="1">
    <citation type="submission" date="2023-03" db="EMBL/GenBank/DDBJ databases">
        <title>Bacillus Genome Sequencing.</title>
        <authorList>
            <person name="Dunlap C."/>
        </authorList>
    </citation>
    <scope>NUCLEOTIDE SEQUENCE [LARGE SCALE GENOMIC DNA]</scope>
    <source>
        <strain evidence="2 3">B-23453</strain>
    </source>
</reference>
<proteinExistence type="predicted"/>
<organism evidence="2 3">
    <name type="scientific">Heyndrickxia acidicola</name>
    <dbReference type="NCBI Taxonomy" id="209389"/>
    <lineage>
        <taxon>Bacteria</taxon>
        <taxon>Bacillati</taxon>
        <taxon>Bacillota</taxon>
        <taxon>Bacilli</taxon>
        <taxon>Bacillales</taxon>
        <taxon>Bacillaceae</taxon>
        <taxon>Heyndrickxia</taxon>
    </lineage>
</organism>
<sequence>MKIFKNVWKQVSNQDGFTLVESILTMMTAAMILSFYPLIIQAFKQMDRAFAPEENYEWNLFVIEMRQEIMYSTDYIAGKSQLKLTVKGAEVSYEQYANSIRRRVENTGHEVVLQKVDTVSFLPDSAGFNVLVTFQDGREREAHIAICAFEPSSSPIGKTIEKAGSSIEK</sequence>
<dbReference type="NCBIfam" id="NF041002">
    <property type="entry name" value="pilin_ComGF"/>
    <property type="match status" value="1"/>
</dbReference>